<dbReference type="InterPro" id="IPR049311">
    <property type="entry name" value="GIY_YIG_cat"/>
</dbReference>
<reference evidence="2 3" key="1">
    <citation type="submission" date="2013-08" db="EMBL/GenBank/DDBJ databases">
        <title>Genome sequencing of Cellulomonas bogoriensis 69B4.</title>
        <authorList>
            <person name="Chen F."/>
            <person name="Li Y."/>
            <person name="Wang G."/>
        </authorList>
    </citation>
    <scope>NUCLEOTIDE SEQUENCE [LARGE SCALE GENOMIC DNA]</scope>
    <source>
        <strain evidence="2 3">69B4</strain>
    </source>
</reference>
<name>A0A0A0C0E9_9CELL</name>
<gene>
    <name evidence="2" type="ORF">N869_01045</name>
</gene>
<sequence length="78" mass="8419">MLVPLWGGVGVDEVRLTGWMEERLRVAAVAVADSDRLGEVETAVLTQLDPPLNLRGMAVSPVRRQLSQLRGSAADHKG</sequence>
<dbReference type="AlphaFoldDB" id="A0A0A0C0E9"/>
<dbReference type="EMBL" id="AXCZ01000085">
    <property type="protein sequence ID" value="KGM12889.1"/>
    <property type="molecule type" value="Genomic_DNA"/>
</dbReference>
<dbReference type="Proteomes" id="UP000054314">
    <property type="component" value="Unassembled WGS sequence"/>
</dbReference>
<protein>
    <recommendedName>
        <fullName evidence="1">GIY-YIG catalytic domain-containing protein</fullName>
    </recommendedName>
</protein>
<evidence type="ECO:0000313" key="2">
    <source>
        <dbReference type="EMBL" id="KGM12889.1"/>
    </source>
</evidence>
<comment type="caution">
    <text evidence="2">The sequence shown here is derived from an EMBL/GenBank/DDBJ whole genome shotgun (WGS) entry which is preliminary data.</text>
</comment>
<evidence type="ECO:0000313" key="3">
    <source>
        <dbReference type="Proteomes" id="UP000054314"/>
    </source>
</evidence>
<proteinExistence type="predicted"/>
<keyword evidence="3" id="KW-1185">Reference proteome</keyword>
<feature type="domain" description="GIY-YIG catalytic" evidence="1">
    <location>
        <begin position="12"/>
        <end position="70"/>
    </location>
</feature>
<dbReference type="Pfam" id="PF20815">
    <property type="entry name" value="GIY_YIG_2"/>
    <property type="match status" value="1"/>
</dbReference>
<organism evidence="2 3">
    <name type="scientific">Cellulomonas bogoriensis 69B4 = DSM 16987</name>
    <dbReference type="NCBI Taxonomy" id="1386082"/>
    <lineage>
        <taxon>Bacteria</taxon>
        <taxon>Bacillati</taxon>
        <taxon>Actinomycetota</taxon>
        <taxon>Actinomycetes</taxon>
        <taxon>Micrococcales</taxon>
        <taxon>Cellulomonadaceae</taxon>
        <taxon>Cellulomonas</taxon>
    </lineage>
</organism>
<accession>A0A0A0C0E9</accession>
<evidence type="ECO:0000259" key="1">
    <source>
        <dbReference type="Pfam" id="PF20815"/>
    </source>
</evidence>